<organism evidence="2">
    <name type="scientific">Oppiella nova</name>
    <dbReference type="NCBI Taxonomy" id="334625"/>
    <lineage>
        <taxon>Eukaryota</taxon>
        <taxon>Metazoa</taxon>
        <taxon>Ecdysozoa</taxon>
        <taxon>Arthropoda</taxon>
        <taxon>Chelicerata</taxon>
        <taxon>Arachnida</taxon>
        <taxon>Acari</taxon>
        <taxon>Acariformes</taxon>
        <taxon>Sarcoptiformes</taxon>
        <taxon>Oribatida</taxon>
        <taxon>Brachypylina</taxon>
        <taxon>Oppioidea</taxon>
        <taxon>Oppiidae</taxon>
        <taxon>Oppiella</taxon>
    </lineage>
</organism>
<feature type="region of interest" description="Disordered" evidence="1">
    <location>
        <begin position="82"/>
        <end position="108"/>
    </location>
</feature>
<proteinExistence type="predicted"/>
<accession>A0A7R9QPD9</accession>
<sequence length="108" mass="12736">MSFGLWIQYYNQRLVTDVKDMIADTYVYPVVDSRINVSLLMIMSLGIKKIVLTIEKRLFQVIVPTVTFKREVEERERQLKTHINHDYENNGGNNHDYESIDNVKRETG</sequence>
<name>A0A7R9QPD9_9ACAR</name>
<keyword evidence="3" id="KW-1185">Reference proteome</keyword>
<evidence type="ECO:0000313" key="3">
    <source>
        <dbReference type="Proteomes" id="UP000728032"/>
    </source>
</evidence>
<evidence type="ECO:0000313" key="2">
    <source>
        <dbReference type="EMBL" id="CAD7651709.1"/>
    </source>
</evidence>
<feature type="compositionally biased region" description="Basic and acidic residues" evidence="1">
    <location>
        <begin position="95"/>
        <end position="108"/>
    </location>
</feature>
<dbReference type="Proteomes" id="UP000728032">
    <property type="component" value="Unassembled WGS sequence"/>
</dbReference>
<evidence type="ECO:0000256" key="1">
    <source>
        <dbReference type="SAM" id="MobiDB-lite"/>
    </source>
</evidence>
<dbReference type="EMBL" id="OC919649">
    <property type="protein sequence ID" value="CAD7651709.1"/>
    <property type="molecule type" value="Genomic_DNA"/>
</dbReference>
<reference evidence="2" key="1">
    <citation type="submission" date="2020-11" db="EMBL/GenBank/DDBJ databases">
        <authorList>
            <person name="Tran Van P."/>
        </authorList>
    </citation>
    <scope>NUCLEOTIDE SEQUENCE</scope>
</reference>
<dbReference type="EMBL" id="CAJPVJ010004824">
    <property type="protein sequence ID" value="CAG2168953.1"/>
    <property type="molecule type" value="Genomic_DNA"/>
</dbReference>
<gene>
    <name evidence="2" type="ORF">ONB1V03_LOCUS8437</name>
</gene>
<protein>
    <submittedName>
        <fullName evidence="2">Uncharacterized protein</fullName>
    </submittedName>
</protein>
<dbReference type="AlphaFoldDB" id="A0A7R9QPD9"/>